<gene>
    <name evidence="2" type="ORF">M569_07498</name>
</gene>
<dbReference type="PANTHER" id="PTHR34658:SF2">
    <property type="entry name" value="OS01G0151800 PROTEIN"/>
    <property type="match status" value="1"/>
</dbReference>
<dbReference type="EMBL" id="AUSU01003197">
    <property type="protein sequence ID" value="EPS67282.1"/>
    <property type="molecule type" value="Genomic_DNA"/>
</dbReference>
<reference evidence="2 3" key="1">
    <citation type="journal article" date="2013" name="BMC Genomics">
        <title>The miniature genome of a carnivorous plant Genlisea aurea contains a low number of genes and short non-coding sequences.</title>
        <authorList>
            <person name="Leushkin E.V."/>
            <person name="Sutormin R.A."/>
            <person name="Nabieva E.R."/>
            <person name="Penin A.A."/>
            <person name="Kondrashov A.S."/>
            <person name="Logacheva M.D."/>
        </authorList>
    </citation>
    <scope>NUCLEOTIDE SEQUENCE [LARGE SCALE GENOMIC DNA]</scope>
</reference>
<evidence type="ECO:0000313" key="2">
    <source>
        <dbReference type="EMBL" id="EPS67282.1"/>
    </source>
</evidence>
<comment type="caution">
    <text evidence="2">The sequence shown here is derived from an EMBL/GenBank/DDBJ whole genome shotgun (WGS) entry which is preliminary data.</text>
</comment>
<dbReference type="AlphaFoldDB" id="S8E4N0"/>
<evidence type="ECO:0000256" key="1">
    <source>
        <dbReference type="SAM" id="Phobius"/>
    </source>
</evidence>
<dbReference type="Proteomes" id="UP000015453">
    <property type="component" value="Unassembled WGS sequence"/>
</dbReference>
<protein>
    <submittedName>
        <fullName evidence="2">Uncharacterized protein</fullName>
    </submittedName>
</protein>
<sequence>MVLELFSVRWQAAIDAAKWTCVLTLTVAVASFLPELAFVLAANPSSVISVHCGDGGDVGLPLDVPSEKFCFPSRFLTGSEMDFVVPPIFAAFMVVGSAFVIKAMGLWRRRTSEEDDDEIFLSD</sequence>
<dbReference type="PANTHER" id="PTHR34658">
    <property type="entry name" value="OS01G0151800 PROTEIN"/>
    <property type="match status" value="1"/>
</dbReference>
<organism evidence="2 3">
    <name type="scientific">Genlisea aurea</name>
    <dbReference type="NCBI Taxonomy" id="192259"/>
    <lineage>
        <taxon>Eukaryota</taxon>
        <taxon>Viridiplantae</taxon>
        <taxon>Streptophyta</taxon>
        <taxon>Embryophyta</taxon>
        <taxon>Tracheophyta</taxon>
        <taxon>Spermatophyta</taxon>
        <taxon>Magnoliopsida</taxon>
        <taxon>eudicotyledons</taxon>
        <taxon>Gunneridae</taxon>
        <taxon>Pentapetalae</taxon>
        <taxon>asterids</taxon>
        <taxon>lamiids</taxon>
        <taxon>Lamiales</taxon>
        <taxon>Lentibulariaceae</taxon>
        <taxon>Genlisea</taxon>
    </lineage>
</organism>
<evidence type="ECO:0000313" key="3">
    <source>
        <dbReference type="Proteomes" id="UP000015453"/>
    </source>
</evidence>
<keyword evidence="1" id="KW-0812">Transmembrane</keyword>
<feature type="transmembrane region" description="Helical" evidence="1">
    <location>
        <begin position="83"/>
        <end position="101"/>
    </location>
</feature>
<feature type="transmembrane region" description="Helical" evidence="1">
    <location>
        <begin position="21"/>
        <end position="41"/>
    </location>
</feature>
<name>S8E4N0_9LAMI</name>
<proteinExistence type="predicted"/>
<keyword evidence="3" id="KW-1185">Reference proteome</keyword>
<keyword evidence="1" id="KW-0472">Membrane</keyword>
<keyword evidence="1" id="KW-1133">Transmembrane helix</keyword>
<accession>S8E4N0</accession>
<dbReference type="OrthoDB" id="1921102at2759"/>